<evidence type="ECO:0000313" key="2">
    <source>
        <dbReference type="Proteomes" id="UP000001610"/>
    </source>
</evidence>
<dbReference type="InParanoid" id="G3JNY5"/>
<name>G3JNY5_CORMM</name>
<accession>G3JNY5</accession>
<reference evidence="1 2" key="1">
    <citation type="journal article" date="2011" name="Genome Biol.">
        <title>Genome sequence of the insect pathogenic fungus Cordyceps militaris, a valued traditional Chinese medicine.</title>
        <authorList>
            <person name="Zheng P."/>
            <person name="Xia Y."/>
            <person name="Xiao G."/>
            <person name="Xiong C."/>
            <person name="Hu X."/>
            <person name="Zhang S."/>
            <person name="Zheng H."/>
            <person name="Huang Y."/>
            <person name="Zhou Y."/>
            <person name="Wang S."/>
            <person name="Zhao G.P."/>
            <person name="Liu X."/>
            <person name="St Leger R.J."/>
            <person name="Wang C."/>
        </authorList>
    </citation>
    <scope>NUCLEOTIDE SEQUENCE [LARGE SCALE GENOMIC DNA]</scope>
    <source>
        <strain evidence="1 2">CM01</strain>
    </source>
</reference>
<protein>
    <submittedName>
        <fullName evidence="1">Uncharacterized protein</fullName>
    </submittedName>
</protein>
<sequence>MPLYKQTAEAVHGKPKQAWSIDPNFLSGTRRQCSSLVCLVSSVGGFGNKKTSKIKKDRKN</sequence>
<dbReference type="RefSeq" id="XP_006673050.1">
    <property type="nucleotide sequence ID" value="XM_006672987.1"/>
</dbReference>
<dbReference type="GeneID" id="18169857"/>
<dbReference type="EMBL" id="JH126404">
    <property type="protein sequence ID" value="EGX89595.1"/>
    <property type="molecule type" value="Genomic_DNA"/>
</dbReference>
<organism evidence="1 2">
    <name type="scientific">Cordyceps militaris (strain CM01)</name>
    <name type="common">Caterpillar fungus</name>
    <dbReference type="NCBI Taxonomy" id="983644"/>
    <lineage>
        <taxon>Eukaryota</taxon>
        <taxon>Fungi</taxon>
        <taxon>Dikarya</taxon>
        <taxon>Ascomycota</taxon>
        <taxon>Pezizomycotina</taxon>
        <taxon>Sordariomycetes</taxon>
        <taxon>Hypocreomycetidae</taxon>
        <taxon>Hypocreales</taxon>
        <taxon>Cordycipitaceae</taxon>
        <taxon>Cordyceps</taxon>
    </lineage>
</organism>
<gene>
    <name evidence="1" type="ORF">CCM_07847</name>
</gene>
<evidence type="ECO:0000313" key="1">
    <source>
        <dbReference type="EMBL" id="EGX89595.1"/>
    </source>
</evidence>
<dbReference type="KEGG" id="cmt:CCM_07847"/>
<dbReference type="HOGENOM" id="CLU_2941632_0_0_1"/>
<proteinExistence type="predicted"/>
<dbReference type="AlphaFoldDB" id="G3JNY5"/>
<dbReference type="Proteomes" id="UP000001610">
    <property type="component" value="Unassembled WGS sequence"/>
</dbReference>
<keyword evidence="2" id="KW-1185">Reference proteome</keyword>
<dbReference type="VEuPathDB" id="FungiDB:CCM_07847"/>